<evidence type="ECO:0000256" key="2">
    <source>
        <dbReference type="ARBA" id="ARBA00022552"/>
    </source>
</evidence>
<keyword evidence="3 6" id="KW-0489">Methyltransferase</keyword>
<dbReference type="Gene3D" id="3.40.50.150">
    <property type="entry name" value="Vaccinia Virus protein VP39"/>
    <property type="match status" value="2"/>
</dbReference>
<evidence type="ECO:0000256" key="7">
    <source>
        <dbReference type="PROSITE-ProRule" id="PRU00529"/>
    </source>
</evidence>
<dbReference type="InterPro" id="IPR053943">
    <property type="entry name" value="RlmKL-like_Mtase_CS"/>
</dbReference>
<evidence type="ECO:0000259" key="9">
    <source>
        <dbReference type="PROSITE" id="PS51165"/>
    </source>
</evidence>
<reference evidence="10" key="1">
    <citation type="submission" date="2021-02" db="EMBL/GenBank/DDBJ databases">
        <title>PHA producing bacteria isolated from coastal sediment in Guangdong, Shenzhen.</title>
        <authorList>
            <person name="Zheng W."/>
            <person name="Yu S."/>
            <person name="Huang Y."/>
        </authorList>
    </citation>
    <scope>NUCLEOTIDE SEQUENCE</scope>
    <source>
        <strain evidence="10">TN14-10</strain>
    </source>
</reference>
<keyword evidence="2 6" id="KW-0698">rRNA processing</keyword>
<gene>
    <name evidence="10" type="primary">rlmKL</name>
    <name evidence="6" type="synonym">rlmL</name>
    <name evidence="10" type="ORF">JYP50_18795</name>
</gene>
<dbReference type="InterPro" id="IPR002052">
    <property type="entry name" value="DNA_methylase_N6_adenine_CS"/>
</dbReference>
<dbReference type="RefSeq" id="WP_206562105.1">
    <property type="nucleotide sequence ID" value="NZ_JAFKCZ010000017.1"/>
</dbReference>
<dbReference type="PIRSF" id="PIRSF037618">
    <property type="entry name" value="RNA_Mtase_bacteria_prd"/>
    <property type="match status" value="1"/>
</dbReference>
<keyword evidence="7" id="KW-0694">RNA-binding</keyword>
<dbReference type="Gene3D" id="3.30.2130.30">
    <property type="match status" value="1"/>
</dbReference>
<dbReference type="PROSITE" id="PS00092">
    <property type="entry name" value="N6_MTASE"/>
    <property type="match status" value="1"/>
</dbReference>
<accession>A0A939DJM1</accession>
<keyword evidence="5 6" id="KW-0949">S-adenosyl-L-methionine</keyword>
<name>A0A939DJM1_9GAMM</name>
<dbReference type="NCBIfam" id="NF008748">
    <property type="entry name" value="PRK11783.1"/>
    <property type="match status" value="1"/>
</dbReference>
<dbReference type="PROSITE" id="PS51165">
    <property type="entry name" value="THUMP"/>
    <property type="match status" value="1"/>
</dbReference>
<dbReference type="InterPro" id="IPR004114">
    <property type="entry name" value="THUMP_dom"/>
</dbReference>
<comment type="similarity">
    <text evidence="6">Belongs to the methyltransferase superfamily. RlmKL family.</text>
</comment>
<protein>
    <recommendedName>
        <fullName evidence="6">Ribosomal RNA large subunit methyltransferase K/L</fullName>
    </recommendedName>
    <domain>
        <recommendedName>
            <fullName evidence="6">23S rRNA m2G2445 methyltransferase</fullName>
            <ecNumber evidence="6">2.1.1.173</ecNumber>
        </recommendedName>
        <alternativeName>
            <fullName evidence="6">rRNA (guanine-N(2)-)-methyltransferase RlmL</fullName>
        </alternativeName>
    </domain>
    <domain>
        <recommendedName>
            <fullName evidence="6">23S rRNA m7G2069 methyltransferase</fullName>
            <ecNumber evidence="6">2.1.1.264</ecNumber>
        </recommendedName>
        <alternativeName>
            <fullName evidence="6">rRNA (guanine-N(7)-)-methyltransferase RlmK</fullName>
        </alternativeName>
    </domain>
</protein>
<dbReference type="Pfam" id="PF01170">
    <property type="entry name" value="UPF0020"/>
    <property type="match status" value="1"/>
</dbReference>
<dbReference type="Pfam" id="PF22020">
    <property type="entry name" value="RlmL_1st"/>
    <property type="match status" value="1"/>
</dbReference>
<dbReference type="InterPro" id="IPR017244">
    <property type="entry name" value="23SrRNA_methyltr_KL"/>
</dbReference>
<keyword evidence="4 6" id="KW-0808">Transferase</keyword>
<evidence type="ECO:0000313" key="10">
    <source>
        <dbReference type="EMBL" id="MBN7798657.1"/>
    </source>
</evidence>
<dbReference type="SMART" id="SM00981">
    <property type="entry name" value="THUMP"/>
    <property type="match status" value="1"/>
</dbReference>
<keyword evidence="11" id="KW-1185">Reference proteome</keyword>
<comment type="caution">
    <text evidence="10">The sequence shown here is derived from an EMBL/GenBank/DDBJ whole genome shotgun (WGS) entry which is preliminary data.</text>
</comment>
<dbReference type="InterPro" id="IPR019614">
    <property type="entry name" value="SAM-dep_methyl-trfase"/>
</dbReference>
<dbReference type="GO" id="GO:0005737">
    <property type="term" value="C:cytoplasm"/>
    <property type="evidence" value="ECO:0007669"/>
    <property type="project" value="UniProtKB-SubCell"/>
</dbReference>
<dbReference type="Gene3D" id="3.30.750.80">
    <property type="entry name" value="RNA methyltransferase domain (HRMD) like"/>
    <property type="match status" value="1"/>
</dbReference>
<dbReference type="Pfam" id="PF10672">
    <property type="entry name" value="Methyltrans_SAM"/>
    <property type="match status" value="1"/>
</dbReference>
<dbReference type="GO" id="GO:0052915">
    <property type="term" value="F:23S rRNA (guanine(2445)-N(2))-methyltransferase activity"/>
    <property type="evidence" value="ECO:0007669"/>
    <property type="project" value="UniProtKB-UniRule"/>
</dbReference>
<feature type="domain" description="THUMP" evidence="9">
    <location>
        <begin position="48"/>
        <end position="159"/>
    </location>
</feature>
<evidence type="ECO:0000256" key="5">
    <source>
        <dbReference type="ARBA" id="ARBA00022691"/>
    </source>
</evidence>
<dbReference type="HAMAP" id="MF_01858">
    <property type="entry name" value="23SrRNA_methyltr_KL"/>
    <property type="match status" value="1"/>
</dbReference>
<organism evidence="10 11">
    <name type="scientific">Parahaliea mediterranea</name>
    <dbReference type="NCBI Taxonomy" id="651086"/>
    <lineage>
        <taxon>Bacteria</taxon>
        <taxon>Pseudomonadati</taxon>
        <taxon>Pseudomonadota</taxon>
        <taxon>Gammaproteobacteria</taxon>
        <taxon>Cellvibrionales</taxon>
        <taxon>Halieaceae</taxon>
        <taxon>Parahaliea</taxon>
    </lineage>
</organism>
<sequence length="750" mass="83261">MSSAATRDWFATCPKGIESLLAHELETLGAVGTRETVAGVYFSGPLAVAYRACLWSRLANRVLLPIASVDADTADALYQGLGEIAWLDWLDVRQTFAIDFSGQNRAIRNTQFGAQRSKDAIVDWFQNSLGRRPSVARRDPDLRFNVRLSRDRAMVALDMAGGSLHRRGYRTGAGAAPLKENLAAALLLRADWPGMAARGGALIDPMCGSGTLLLEGAMMAADVAPGLERGRYGFEAWRGHNPEQWRAILGDARGRAERGRARQLPEMRGYDADHRVVRRAQENIARLGLERSVRVTCKPLGELRRPTHVALPEGLLICNPPYGERLGEKESLRYLYRELGEVMKREFGDWQAAIFTADVELGRAIGLRSHRQYKLYNGAIPSTLLLFELRDNRLRDAGGAGEASARPEPSAPLRQVENAPDPAPLSEGAQMFANRLRKNRKRLASWVRREAIECYRVYDADMPEYAVAVDLYGERVHVAEYQAPRGVDPEAAARRMDEVLAALPTVFEVAPGDIACKLRQRQRGAQQYQRREARGELISVREGAARLLVNLHDYLDTGLFLDHRPLRRRIAAESAGADFLNLFCYTGAATVHAALGGARSTTSVDLSNTYLGWLRKNLAHNGLGESAHRVERADCLAWLGQTGPSYDLIMLDPPSFSNSRAMADSFDVQRDHLALVRAAMARLRPEGQLYFSNNRRGFKLDPLLAEAFDCEDITAATLDPDFARNPRVHVCYRLRHRDGGSRSATPWGRG</sequence>
<evidence type="ECO:0000313" key="11">
    <source>
        <dbReference type="Proteomes" id="UP000664303"/>
    </source>
</evidence>
<evidence type="ECO:0000256" key="4">
    <source>
        <dbReference type="ARBA" id="ARBA00022679"/>
    </source>
</evidence>
<dbReference type="InterPro" id="IPR054170">
    <property type="entry name" value="RlmL_1st"/>
</dbReference>
<dbReference type="InterPro" id="IPR029063">
    <property type="entry name" value="SAM-dependent_MTases_sf"/>
</dbReference>
<dbReference type="EC" id="2.1.1.173" evidence="6"/>
<comment type="catalytic activity">
    <reaction evidence="6">
        <text>guanosine(2069) in 23S rRNA + S-adenosyl-L-methionine = N(2)-methylguanosine(2069) in 23S rRNA + S-adenosyl-L-homocysteine + H(+)</text>
        <dbReference type="Rhea" id="RHEA:43772"/>
        <dbReference type="Rhea" id="RHEA-COMP:10688"/>
        <dbReference type="Rhea" id="RHEA-COMP:10689"/>
        <dbReference type="ChEBI" id="CHEBI:15378"/>
        <dbReference type="ChEBI" id="CHEBI:57856"/>
        <dbReference type="ChEBI" id="CHEBI:59789"/>
        <dbReference type="ChEBI" id="CHEBI:74269"/>
        <dbReference type="ChEBI" id="CHEBI:74481"/>
        <dbReference type="EC" id="2.1.1.264"/>
    </reaction>
</comment>
<feature type="region of interest" description="Disordered" evidence="8">
    <location>
        <begin position="397"/>
        <end position="425"/>
    </location>
</feature>
<dbReference type="CDD" id="cd11715">
    <property type="entry name" value="THUMP_AdoMetMT"/>
    <property type="match status" value="1"/>
</dbReference>
<dbReference type="Proteomes" id="UP000664303">
    <property type="component" value="Unassembled WGS sequence"/>
</dbReference>
<dbReference type="PANTHER" id="PTHR47313">
    <property type="entry name" value="RIBOSOMAL RNA LARGE SUBUNIT METHYLTRANSFERASE K/L"/>
    <property type="match status" value="1"/>
</dbReference>
<comment type="catalytic activity">
    <reaction evidence="6">
        <text>guanosine(2445) in 23S rRNA + S-adenosyl-L-methionine = N(2)-methylguanosine(2445) in 23S rRNA + S-adenosyl-L-homocysteine + H(+)</text>
        <dbReference type="Rhea" id="RHEA:42740"/>
        <dbReference type="Rhea" id="RHEA-COMP:10215"/>
        <dbReference type="Rhea" id="RHEA-COMP:10216"/>
        <dbReference type="ChEBI" id="CHEBI:15378"/>
        <dbReference type="ChEBI" id="CHEBI:57856"/>
        <dbReference type="ChEBI" id="CHEBI:59789"/>
        <dbReference type="ChEBI" id="CHEBI:74269"/>
        <dbReference type="ChEBI" id="CHEBI:74481"/>
        <dbReference type="EC" id="2.1.1.173"/>
    </reaction>
</comment>
<evidence type="ECO:0000256" key="6">
    <source>
        <dbReference type="HAMAP-Rule" id="MF_01858"/>
    </source>
</evidence>
<dbReference type="Pfam" id="PF02926">
    <property type="entry name" value="THUMP"/>
    <property type="match status" value="1"/>
</dbReference>
<dbReference type="EMBL" id="JAFKCZ010000017">
    <property type="protein sequence ID" value="MBN7798657.1"/>
    <property type="molecule type" value="Genomic_DNA"/>
</dbReference>
<keyword evidence="1 6" id="KW-0963">Cytoplasm</keyword>
<dbReference type="EC" id="2.1.1.264" evidence="6"/>
<dbReference type="AlphaFoldDB" id="A0A939DJM1"/>
<evidence type="ECO:0000256" key="8">
    <source>
        <dbReference type="SAM" id="MobiDB-lite"/>
    </source>
</evidence>
<dbReference type="PROSITE" id="PS01261">
    <property type="entry name" value="UPF0020"/>
    <property type="match status" value="1"/>
</dbReference>
<dbReference type="CDD" id="cd02440">
    <property type="entry name" value="AdoMet_MTases"/>
    <property type="match status" value="1"/>
</dbReference>
<dbReference type="SUPFAM" id="SSF53335">
    <property type="entry name" value="S-adenosyl-L-methionine-dependent methyltransferases"/>
    <property type="match status" value="2"/>
</dbReference>
<dbReference type="InterPro" id="IPR000241">
    <property type="entry name" value="RlmKL-like_Mtase"/>
</dbReference>
<dbReference type="GO" id="GO:0003723">
    <property type="term" value="F:RNA binding"/>
    <property type="evidence" value="ECO:0007669"/>
    <property type="project" value="UniProtKB-UniRule"/>
</dbReference>
<evidence type="ECO:0000256" key="3">
    <source>
        <dbReference type="ARBA" id="ARBA00022603"/>
    </source>
</evidence>
<dbReference type="PANTHER" id="PTHR47313:SF1">
    <property type="entry name" value="RIBOSOMAL RNA LARGE SUBUNIT METHYLTRANSFERASE K_L"/>
    <property type="match status" value="1"/>
</dbReference>
<evidence type="ECO:0000256" key="1">
    <source>
        <dbReference type="ARBA" id="ARBA00022490"/>
    </source>
</evidence>
<proteinExistence type="inferred from homology"/>
<dbReference type="GO" id="GO:0070043">
    <property type="term" value="F:rRNA (guanine-N7-)-methyltransferase activity"/>
    <property type="evidence" value="ECO:0007669"/>
    <property type="project" value="UniProtKB-UniRule"/>
</dbReference>
<comment type="subcellular location">
    <subcellularLocation>
        <location evidence="6">Cytoplasm</location>
    </subcellularLocation>
</comment>
<comment type="function">
    <text evidence="6">Specifically methylates the guanine in position 2445 (m2G2445) and the guanine in position 2069 (m7G2069) of 23S rRNA.</text>
</comment>